<name>A0A0V7ZWP6_9CYAN</name>
<keyword evidence="2" id="KW-1185">Reference proteome</keyword>
<evidence type="ECO:0000313" key="2">
    <source>
        <dbReference type="Proteomes" id="UP000053372"/>
    </source>
</evidence>
<comment type="caution">
    <text evidence="1">The sequence shown here is derived from an EMBL/GenBank/DDBJ whole genome shotgun (WGS) entry which is preliminary data.</text>
</comment>
<dbReference type="EMBL" id="LMTZ01000036">
    <property type="protein sequence ID" value="KST69036.1"/>
    <property type="molecule type" value="Genomic_DNA"/>
</dbReference>
<accession>A0A0V7ZWP6</accession>
<reference evidence="1 2" key="1">
    <citation type="journal article" date="2015" name="Genome Announc.">
        <title>Draft Genome of the Euendolithic (true boring) Cyanobacterium Mastigocoleus testarum strain BC008.</title>
        <authorList>
            <person name="Guida B.S."/>
            <person name="Garcia-Pichel F."/>
        </authorList>
    </citation>
    <scope>NUCLEOTIDE SEQUENCE [LARGE SCALE GENOMIC DNA]</scope>
    <source>
        <strain evidence="1 2">BC008</strain>
    </source>
</reference>
<proteinExistence type="predicted"/>
<dbReference type="AlphaFoldDB" id="A0A0V7ZWP6"/>
<evidence type="ECO:0000313" key="1">
    <source>
        <dbReference type="EMBL" id="KST69036.1"/>
    </source>
</evidence>
<organism evidence="1 2">
    <name type="scientific">Mastigocoleus testarum BC008</name>
    <dbReference type="NCBI Taxonomy" id="371196"/>
    <lineage>
        <taxon>Bacteria</taxon>
        <taxon>Bacillati</taxon>
        <taxon>Cyanobacteriota</taxon>
        <taxon>Cyanophyceae</taxon>
        <taxon>Nostocales</taxon>
        <taxon>Hapalosiphonaceae</taxon>
        <taxon>Mastigocoleus</taxon>
    </lineage>
</organism>
<gene>
    <name evidence="1" type="ORF">BC008_02925</name>
</gene>
<protein>
    <submittedName>
        <fullName evidence="1">Uncharacterized protein</fullName>
    </submittedName>
</protein>
<dbReference type="Proteomes" id="UP000053372">
    <property type="component" value="Unassembled WGS sequence"/>
</dbReference>
<dbReference type="RefSeq" id="WP_027846613.1">
    <property type="nucleotide sequence ID" value="NZ_LMTZ01000036.1"/>
</dbReference>
<sequence length="60" mass="6742">MRKVISFIQRNKKKLILIAAFVIALIADLIFPGAGTAISPKGIAEGIDLLFLLWELWQLY</sequence>